<feature type="compositionally biased region" description="Low complexity" evidence="1">
    <location>
        <begin position="49"/>
        <end position="61"/>
    </location>
</feature>
<comment type="caution">
    <text evidence="3">The sequence shown here is derived from an EMBL/GenBank/DDBJ whole genome shotgun (WGS) entry which is preliminary data.</text>
</comment>
<dbReference type="EMBL" id="JAVRRG010000237">
    <property type="protein sequence ID" value="KAK5075879.1"/>
    <property type="molecule type" value="Genomic_DNA"/>
</dbReference>
<dbReference type="PANTHER" id="PTHR39601:SF2">
    <property type="entry name" value="CHORIOGENIN HMINOR"/>
    <property type="match status" value="1"/>
</dbReference>
<sequence length="857" mass="95218">MSKRLSSFFGHKKEKSEESAPGSATRSRRDSRAVSPVASPTGRLQEQRLTSASDLSLSLSTQEIRPLQPPPTFRETASGISNKPSSRPVSRTGTNDYAPSSRESSRSRPQTPNLLTIPGQAASSAPYSPVSPGSARLSKKKGFIPGGKNEKHRFGDGESEQKAWIAGLKEHIPYDLTALLCGGRISELWDTNGDVIVYLYPEASGRGPSFRVHSALFADSRSFNYLCTSSIDSSLQNMHLGQDNEFGGPLHVSFGHSRDPSIPTIVSPTDQPKILYLPLELDGDYSAPETTPLGDDLELIVLYRNFFAFLGGGALISTPRQVSLFSIFMGIASILRRLGYSNSDGSTWGEVPDSSFARYCEELRMGDVRTSREKTIEAIVLGENMRYWPLYNEGFVHAAGRLEDVKSIKSPKFTKISPITGNRLERASLDVESRLTLLHTRLDEFDYPSIFSGIANSQTATEAKLVRFKTWRLAFNDMRKFVLSQYKRRYGAWPPKAKSKKNNFVEDGLNRLLVREVYDDMCNLYDMLVNPREMTTRTIDLKPMMEEKGTNETIQHALRSMESEFDRSTPPVIPPVPFDTPLIPSRDHSFKGGNTFASTSGVSKLKANEINELLLGSYNREYIKPSPFVQEFMAYERRLNAGATLDQIVDNRCGQWLFIYVLLQSLPMTAMDARGVNFNEGCEYFLFAAPRGGKPWMREDTLTSKAWYNVRSAGQTISLSADMLDHQPEGVYRRSHCWIMANEWLAAAGMLPEASLTYSNDSYQGQLPAQISPVEQGISSPQHLTPAQSPLLRPTTPLGMQSPLAKSSSYTNLSVNLEQVAAPQKAPRPASQYNPGITFDSILGAAAQQKPEKKKKK</sequence>
<reference evidence="3 4" key="1">
    <citation type="submission" date="2023-08" db="EMBL/GenBank/DDBJ databases">
        <title>Black Yeasts Isolated from many extreme environments.</title>
        <authorList>
            <person name="Coleine C."/>
            <person name="Stajich J.E."/>
            <person name="Selbmann L."/>
        </authorList>
    </citation>
    <scope>NUCLEOTIDE SEQUENCE [LARGE SCALE GENOMIC DNA]</scope>
    <source>
        <strain evidence="3 4">CCFEE 5885</strain>
    </source>
</reference>
<feature type="compositionally biased region" description="Polar residues" evidence="1">
    <location>
        <begin position="78"/>
        <end position="98"/>
    </location>
</feature>
<feature type="compositionally biased region" description="Low complexity" evidence="1">
    <location>
        <begin position="121"/>
        <end position="135"/>
    </location>
</feature>
<feature type="domain" description="DUF8004" evidence="2">
    <location>
        <begin position="354"/>
        <end position="446"/>
    </location>
</feature>
<evidence type="ECO:0000313" key="4">
    <source>
        <dbReference type="Proteomes" id="UP001345013"/>
    </source>
</evidence>
<dbReference type="PANTHER" id="PTHR39601">
    <property type="entry name" value="CHORIOGENIN HMINOR"/>
    <property type="match status" value="1"/>
</dbReference>
<organism evidence="3 4">
    <name type="scientific">Lithohypha guttulata</name>
    <dbReference type="NCBI Taxonomy" id="1690604"/>
    <lineage>
        <taxon>Eukaryota</taxon>
        <taxon>Fungi</taxon>
        <taxon>Dikarya</taxon>
        <taxon>Ascomycota</taxon>
        <taxon>Pezizomycotina</taxon>
        <taxon>Eurotiomycetes</taxon>
        <taxon>Chaetothyriomycetidae</taxon>
        <taxon>Chaetothyriales</taxon>
        <taxon>Trichomeriaceae</taxon>
        <taxon>Lithohypha</taxon>
    </lineage>
</organism>
<feature type="region of interest" description="Disordered" evidence="1">
    <location>
        <begin position="821"/>
        <end position="857"/>
    </location>
</feature>
<dbReference type="InterPro" id="IPR058317">
    <property type="entry name" value="DUF8004"/>
</dbReference>
<feature type="region of interest" description="Disordered" evidence="1">
    <location>
        <begin position="1"/>
        <end position="156"/>
    </location>
</feature>
<dbReference type="Proteomes" id="UP001345013">
    <property type="component" value="Unassembled WGS sequence"/>
</dbReference>
<gene>
    <name evidence="3" type="ORF">LTR24_009795</name>
</gene>
<evidence type="ECO:0000256" key="1">
    <source>
        <dbReference type="SAM" id="MobiDB-lite"/>
    </source>
</evidence>
<evidence type="ECO:0000259" key="2">
    <source>
        <dbReference type="Pfam" id="PF26013"/>
    </source>
</evidence>
<proteinExistence type="predicted"/>
<evidence type="ECO:0000313" key="3">
    <source>
        <dbReference type="EMBL" id="KAK5075879.1"/>
    </source>
</evidence>
<accession>A0ABR0JXL1</accession>
<name>A0ABR0JXL1_9EURO</name>
<protein>
    <recommendedName>
        <fullName evidence="2">DUF8004 domain-containing protein</fullName>
    </recommendedName>
</protein>
<keyword evidence="4" id="KW-1185">Reference proteome</keyword>
<dbReference type="Pfam" id="PF26013">
    <property type="entry name" value="DUF8004"/>
    <property type="match status" value="1"/>
</dbReference>